<reference evidence="1 2" key="1">
    <citation type="journal article" date="2023" name="Int. J. Syst. Evol. Microbiol.">
        <title>Winogradskyella bathintestinalis sp. nov., isolated from the intestine of the deep-sea loosejaw dragonfish, Malacosteus niger.</title>
        <authorList>
            <person name="Uniacke-Lowe S."/>
            <person name="Johnson C.N."/>
            <person name="Stanton C."/>
            <person name="Hill C."/>
            <person name="Ross P."/>
        </authorList>
    </citation>
    <scope>NUCLEOTIDE SEQUENCE [LARGE SCALE GENOMIC DNA]</scope>
    <source>
        <strain evidence="1 2">APC 3343</strain>
    </source>
</reference>
<comment type="caution">
    <text evidence="1">The sequence shown here is derived from an EMBL/GenBank/DDBJ whole genome shotgun (WGS) entry which is preliminary data.</text>
</comment>
<dbReference type="Proteomes" id="UP001231197">
    <property type="component" value="Unassembled WGS sequence"/>
</dbReference>
<dbReference type="RefSeq" id="WP_290205710.1">
    <property type="nucleotide sequence ID" value="NZ_JASDDK010000001.1"/>
</dbReference>
<evidence type="ECO:0000313" key="1">
    <source>
        <dbReference type="EMBL" id="MDN3492026.1"/>
    </source>
</evidence>
<name>A0ABT7ZSU7_9FLAO</name>
<sequence>MRYKILIVCIVFVLPVAAQENYTLFFEPEIKLEYRISSKYSHSFGIENRNFVYNDATYNFSIKHLEFSHTSEYALNSNQSLAVGIQYRFEKNFKPTEENEFRFLQAFEWGIDKTLFSMEQKIRTEQRFYSSTSKYRLRYELGLTFPLNRSNRALNNVEKNTVYIKAETETLFEIAKTQKPELEQRLSSVFGWQFGSSTGFEIGLQYRLADYTQNIGHELFLITGVEIELKR</sequence>
<dbReference type="Pfam" id="PF10677">
    <property type="entry name" value="DUF2490"/>
    <property type="match status" value="1"/>
</dbReference>
<dbReference type="InterPro" id="IPR019619">
    <property type="entry name" value="DUF2490"/>
</dbReference>
<organism evidence="1 2">
    <name type="scientific">Winogradskyella bathintestinalis</name>
    <dbReference type="NCBI Taxonomy" id="3035208"/>
    <lineage>
        <taxon>Bacteria</taxon>
        <taxon>Pseudomonadati</taxon>
        <taxon>Bacteroidota</taxon>
        <taxon>Flavobacteriia</taxon>
        <taxon>Flavobacteriales</taxon>
        <taxon>Flavobacteriaceae</taxon>
        <taxon>Winogradskyella</taxon>
    </lineage>
</organism>
<gene>
    <name evidence="1" type="ORF">QMA06_04790</name>
</gene>
<evidence type="ECO:0000313" key="2">
    <source>
        <dbReference type="Proteomes" id="UP001231197"/>
    </source>
</evidence>
<dbReference type="EMBL" id="JASDDK010000001">
    <property type="protein sequence ID" value="MDN3492026.1"/>
    <property type="molecule type" value="Genomic_DNA"/>
</dbReference>
<proteinExistence type="predicted"/>
<accession>A0ABT7ZSU7</accession>
<keyword evidence="2" id="KW-1185">Reference proteome</keyword>
<protein>
    <submittedName>
        <fullName evidence="1">DUF2490 domain-containing protein</fullName>
    </submittedName>
</protein>